<name>A0ABP9WZ77_9CHLR</name>
<accession>A0ABP9WZ77</accession>
<sequence length="596" mass="65987">MQRFLQSSIILLLTMALLGLGSLLIAQWLRPDRSPRIWTGGNILANADWHSAADNGIPDGWSGNGLKRADTTNGYVLDDQYSLQLYGVNSFARSPRLTTQAGQRYRLGFQALIDPGTQRSSVGAQIQVWVHWVDAAGDDIRLDKQAPVLLGFDNQGAPTWTPVLVETEPSPNQATWLAISIHALSDDPIYLDNLSMAAAGIYIEPYPQGAIAAVSFSVDWETAMGGAIHSLSLPTNAISSATTLGLQARQGTYNLLDLFAPHQIRGTWFGNGYNFLFGNQERRTWMGDPTFAWAASTPRRWQTIDWSQTPWFSYDPYGTVASDPAWYFGDLLEPLQTAQQTIESHTFSHMYVGFAHAKELASDSDEWQALAISQGIAPASSLAFPYGGSDGMTEAHWQTLQAAGIRTVVRTRVLDASNLQRGLNDRHLLIDRLWWQPRQLPGHDLVALPDVYLTPQTAVTATNYLQRAIASGGVIDIYAHNYEIYNPEQIGVWQTAIQQAIDAQAWIATVPEIADRWRALQTLQITIKQTPDQLRLQLANPSRFDLAQLSLRLPAESIGSDRGNFDQANHRLILDLPANSAEEITIWLKPSTPHVP</sequence>
<protein>
    <recommendedName>
        <fullName evidence="3">NodB homology domain-containing protein</fullName>
    </recommendedName>
</protein>
<dbReference type="SUPFAM" id="SSF88713">
    <property type="entry name" value="Glycoside hydrolase/deacetylase"/>
    <property type="match status" value="1"/>
</dbReference>
<dbReference type="InterPro" id="IPR011330">
    <property type="entry name" value="Glyco_hydro/deAcase_b/a-brl"/>
</dbReference>
<keyword evidence="2" id="KW-1185">Reference proteome</keyword>
<dbReference type="Gene3D" id="2.60.120.260">
    <property type="entry name" value="Galactose-binding domain-like"/>
    <property type="match status" value="1"/>
</dbReference>
<proteinExistence type="predicted"/>
<dbReference type="Gene3D" id="3.20.20.370">
    <property type="entry name" value="Glycoside hydrolase/deacetylase"/>
    <property type="match status" value="1"/>
</dbReference>
<evidence type="ECO:0000313" key="2">
    <source>
        <dbReference type="Proteomes" id="UP001428290"/>
    </source>
</evidence>
<dbReference type="Proteomes" id="UP001428290">
    <property type="component" value="Unassembled WGS sequence"/>
</dbReference>
<gene>
    <name evidence="1" type="ORF">Hgul01_01671</name>
</gene>
<dbReference type="EMBL" id="BAABRU010000005">
    <property type="protein sequence ID" value="GAA5527878.1"/>
    <property type="molecule type" value="Genomic_DNA"/>
</dbReference>
<dbReference type="RefSeq" id="WP_345721494.1">
    <property type="nucleotide sequence ID" value="NZ_BAABRU010000005.1"/>
</dbReference>
<evidence type="ECO:0008006" key="3">
    <source>
        <dbReference type="Google" id="ProtNLM"/>
    </source>
</evidence>
<reference evidence="1 2" key="1">
    <citation type="submission" date="2024-02" db="EMBL/GenBank/DDBJ databases">
        <title>Herpetosiphon gulosus NBRC 112829.</title>
        <authorList>
            <person name="Ichikawa N."/>
            <person name="Katano-Makiyama Y."/>
            <person name="Hidaka K."/>
        </authorList>
    </citation>
    <scope>NUCLEOTIDE SEQUENCE [LARGE SCALE GENOMIC DNA]</scope>
    <source>
        <strain evidence="1 2">NBRC 112829</strain>
    </source>
</reference>
<comment type="caution">
    <text evidence="1">The sequence shown here is derived from an EMBL/GenBank/DDBJ whole genome shotgun (WGS) entry which is preliminary data.</text>
</comment>
<organism evidence="1 2">
    <name type="scientific">Herpetosiphon gulosus</name>
    <dbReference type="NCBI Taxonomy" id="1973496"/>
    <lineage>
        <taxon>Bacteria</taxon>
        <taxon>Bacillati</taxon>
        <taxon>Chloroflexota</taxon>
        <taxon>Chloroflexia</taxon>
        <taxon>Herpetosiphonales</taxon>
        <taxon>Herpetosiphonaceae</taxon>
        <taxon>Herpetosiphon</taxon>
    </lineage>
</organism>
<evidence type="ECO:0000313" key="1">
    <source>
        <dbReference type="EMBL" id="GAA5527878.1"/>
    </source>
</evidence>